<evidence type="ECO:0000313" key="2">
    <source>
        <dbReference type="Proteomes" id="UP000828390"/>
    </source>
</evidence>
<name>A0A9D4E537_DREPO</name>
<proteinExistence type="predicted"/>
<reference evidence="1" key="1">
    <citation type="journal article" date="2019" name="bioRxiv">
        <title>The Genome of the Zebra Mussel, Dreissena polymorpha: A Resource for Invasive Species Research.</title>
        <authorList>
            <person name="McCartney M.A."/>
            <person name="Auch B."/>
            <person name="Kono T."/>
            <person name="Mallez S."/>
            <person name="Zhang Y."/>
            <person name="Obille A."/>
            <person name="Becker A."/>
            <person name="Abrahante J.E."/>
            <person name="Garbe J."/>
            <person name="Badalamenti J.P."/>
            <person name="Herman A."/>
            <person name="Mangelson H."/>
            <person name="Liachko I."/>
            <person name="Sullivan S."/>
            <person name="Sone E.D."/>
            <person name="Koren S."/>
            <person name="Silverstein K.A.T."/>
            <person name="Beckman K.B."/>
            <person name="Gohl D.M."/>
        </authorList>
    </citation>
    <scope>NUCLEOTIDE SEQUENCE</scope>
    <source>
        <strain evidence="1">Duluth1</strain>
        <tissue evidence="1">Whole animal</tissue>
    </source>
</reference>
<dbReference type="Proteomes" id="UP000828390">
    <property type="component" value="Unassembled WGS sequence"/>
</dbReference>
<organism evidence="1 2">
    <name type="scientific">Dreissena polymorpha</name>
    <name type="common">Zebra mussel</name>
    <name type="synonym">Mytilus polymorpha</name>
    <dbReference type="NCBI Taxonomy" id="45954"/>
    <lineage>
        <taxon>Eukaryota</taxon>
        <taxon>Metazoa</taxon>
        <taxon>Spiralia</taxon>
        <taxon>Lophotrochozoa</taxon>
        <taxon>Mollusca</taxon>
        <taxon>Bivalvia</taxon>
        <taxon>Autobranchia</taxon>
        <taxon>Heteroconchia</taxon>
        <taxon>Euheterodonta</taxon>
        <taxon>Imparidentia</taxon>
        <taxon>Neoheterodontei</taxon>
        <taxon>Myida</taxon>
        <taxon>Dreissenoidea</taxon>
        <taxon>Dreissenidae</taxon>
        <taxon>Dreissena</taxon>
    </lineage>
</organism>
<evidence type="ECO:0000313" key="1">
    <source>
        <dbReference type="EMBL" id="KAH3772511.1"/>
    </source>
</evidence>
<accession>A0A9D4E537</accession>
<comment type="caution">
    <text evidence="1">The sequence shown here is derived from an EMBL/GenBank/DDBJ whole genome shotgun (WGS) entry which is preliminary data.</text>
</comment>
<dbReference type="AlphaFoldDB" id="A0A9D4E537"/>
<protein>
    <submittedName>
        <fullName evidence="1">Uncharacterized protein</fullName>
    </submittedName>
</protein>
<reference evidence="1" key="2">
    <citation type="submission" date="2020-11" db="EMBL/GenBank/DDBJ databases">
        <authorList>
            <person name="McCartney M.A."/>
            <person name="Auch B."/>
            <person name="Kono T."/>
            <person name="Mallez S."/>
            <person name="Becker A."/>
            <person name="Gohl D.M."/>
            <person name="Silverstein K.A.T."/>
            <person name="Koren S."/>
            <person name="Bechman K.B."/>
            <person name="Herman A."/>
            <person name="Abrahante J.E."/>
            <person name="Garbe J."/>
        </authorList>
    </citation>
    <scope>NUCLEOTIDE SEQUENCE</scope>
    <source>
        <strain evidence="1">Duluth1</strain>
        <tissue evidence="1">Whole animal</tissue>
    </source>
</reference>
<keyword evidence="2" id="KW-1185">Reference proteome</keyword>
<dbReference type="EMBL" id="JAIWYP010000009">
    <property type="protein sequence ID" value="KAH3772511.1"/>
    <property type="molecule type" value="Genomic_DNA"/>
</dbReference>
<sequence>MATVSYEAYLTEESEIADVSRLTIIVDIGTYRARIGCFTARSGTIMDLDTLRVVGVFAFIGIPRMFSR</sequence>
<gene>
    <name evidence="1" type="ORF">DPMN_173851</name>
</gene>